<evidence type="ECO:0000313" key="2">
    <source>
        <dbReference type="Ensembl" id="ENSCAFP00845042679.1"/>
    </source>
</evidence>
<sequence length="219" mass="23245">RLRSRGWRVEGDACLLGRASYKEEPAGPQSPSPSPCGRGEPRELKVTPAGADVGAPRQGGTQTAGAWAQDDGLRPLELNPQSPTSSQSRFPGSCPVWGGLGGRSGRCRAPGPTPAPPAAGGRELRQLVGMMKACLVPGVALCLLLGPLAGAKPVQEEGGPYAEPPAMPYWPFSTSDFWNYVQYFQALGAYPQVEDLARTFFAHFPLGTTLGFHVPYQQD</sequence>
<dbReference type="InterPro" id="IPR028224">
    <property type="entry name" value="Otospiralin"/>
</dbReference>
<proteinExistence type="predicted"/>
<keyword evidence="3" id="KW-1185">Reference proteome</keyword>
<accession>A0A8I3QA16</accession>
<name>A0A8I3QA16_CANLF</name>
<organism evidence="2 3">
    <name type="scientific">Canis lupus familiaris</name>
    <name type="common">Dog</name>
    <name type="synonym">Canis familiaris</name>
    <dbReference type="NCBI Taxonomy" id="9615"/>
    <lineage>
        <taxon>Eukaryota</taxon>
        <taxon>Metazoa</taxon>
        <taxon>Chordata</taxon>
        <taxon>Craniata</taxon>
        <taxon>Vertebrata</taxon>
        <taxon>Euteleostomi</taxon>
        <taxon>Mammalia</taxon>
        <taxon>Eutheria</taxon>
        <taxon>Laurasiatheria</taxon>
        <taxon>Carnivora</taxon>
        <taxon>Caniformia</taxon>
        <taxon>Canidae</taxon>
        <taxon>Canis</taxon>
    </lineage>
</organism>
<dbReference type="Proteomes" id="UP000805418">
    <property type="component" value="Chromosome 25"/>
</dbReference>
<feature type="compositionally biased region" description="Polar residues" evidence="1">
    <location>
        <begin position="79"/>
        <end position="90"/>
    </location>
</feature>
<reference evidence="2" key="1">
    <citation type="submission" date="2020-03" db="EMBL/GenBank/DDBJ databases">
        <title>Long-read based genome assembly of a Labrador retriever dog.</title>
        <authorList>
            <person name="Eory L."/>
            <person name="Zhang W."/>
            <person name="Schoenebeck J."/>
        </authorList>
    </citation>
    <scope>NUCLEOTIDE SEQUENCE [LARGE SCALE GENOMIC DNA]</scope>
    <source>
        <strain evidence="2">Labrador retriever</strain>
    </source>
</reference>
<dbReference type="Ensembl" id="ENSCAFT00845054318.1">
    <property type="protein sequence ID" value="ENSCAFP00845042679.1"/>
    <property type="gene ID" value="ENSCAFG00845030618.1"/>
</dbReference>
<reference evidence="2" key="2">
    <citation type="submission" date="2025-08" db="UniProtKB">
        <authorList>
            <consortium name="Ensembl"/>
        </authorList>
    </citation>
    <scope>IDENTIFICATION</scope>
    <source>
        <strain evidence="2">Boxer</strain>
    </source>
</reference>
<dbReference type="PANTHER" id="PTHR35073:SF1">
    <property type="entry name" value="OTOSPIRALIN"/>
    <property type="match status" value="1"/>
</dbReference>
<evidence type="ECO:0000256" key="1">
    <source>
        <dbReference type="SAM" id="MobiDB-lite"/>
    </source>
</evidence>
<dbReference type="GeneTree" id="ENSGT00390000011600"/>
<dbReference type="GO" id="GO:0007605">
    <property type="term" value="P:sensory perception of sound"/>
    <property type="evidence" value="ECO:0000318"/>
    <property type="project" value="GO_Central"/>
</dbReference>
<dbReference type="AlphaFoldDB" id="A0A8I3QA16"/>
<protein>
    <submittedName>
        <fullName evidence="2">Otospiralin</fullName>
    </submittedName>
</protein>
<dbReference type="Pfam" id="PF15182">
    <property type="entry name" value="OTOS"/>
    <property type="match status" value="1"/>
</dbReference>
<evidence type="ECO:0000313" key="3">
    <source>
        <dbReference type="Proteomes" id="UP000805418"/>
    </source>
</evidence>
<dbReference type="PANTHER" id="PTHR35073">
    <property type="entry name" value="OTOSPIRALIN"/>
    <property type="match status" value="1"/>
</dbReference>
<gene>
    <name evidence="2" type="primary">OTOS</name>
</gene>
<reference evidence="2" key="3">
    <citation type="submission" date="2025-09" db="UniProtKB">
        <authorList>
            <consortium name="Ensembl"/>
        </authorList>
    </citation>
    <scope>IDENTIFICATION</scope>
    <source>
        <strain evidence="2">Boxer</strain>
    </source>
</reference>
<dbReference type="OrthoDB" id="8858469at2759"/>
<feature type="region of interest" description="Disordered" evidence="1">
    <location>
        <begin position="14"/>
        <end position="95"/>
    </location>
</feature>